<comment type="caution">
    <text evidence="1">The sequence shown here is derived from an EMBL/GenBank/DDBJ whole genome shotgun (WGS) entry which is preliminary data.</text>
</comment>
<gene>
    <name evidence="1" type="ORF">CBYS24578_00011684</name>
</gene>
<dbReference type="EMBL" id="CABFNO020001247">
    <property type="protein sequence ID" value="CAG9974051.1"/>
    <property type="molecule type" value="Genomic_DNA"/>
</dbReference>
<proteinExistence type="predicted"/>
<protein>
    <submittedName>
        <fullName evidence="1">Uncharacterized protein</fullName>
    </submittedName>
</protein>
<evidence type="ECO:0000313" key="1">
    <source>
        <dbReference type="EMBL" id="CAG9974051.1"/>
    </source>
</evidence>
<reference evidence="2" key="1">
    <citation type="submission" date="2019-06" db="EMBL/GenBank/DDBJ databases">
        <authorList>
            <person name="Broberg M."/>
        </authorList>
    </citation>
    <scope>NUCLEOTIDE SEQUENCE [LARGE SCALE GENOMIC DNA]</scope>
</reference>
<organism evidence="1 2">
    <name type="scientific">Clonostachys byssicola</name>
    <dbReference type="NCBI Taxonomy" id="160290"/>
    <lineage>
        <taxon>Eukaryota</taxon>
        <taxon>Fungi</taxon>
        <taxon>Dikarya</taxon>
        <taxon>Ascomycota</taxon>
        <taxon>Pezizomycotina</taxon>
        <taxon>Sordariomycetes</taxon>
        <taxon>Hypocreomycetidae</taxon>
        <taxon>Hypocreales</taxon>
        <taxon>Bionectriaceae</taxon>
        <taxon>Clonostachys</taxon>
    </lineage>
</organism>
<name>A0A9N9U1Y0_9HYPO</name>
<keyword evidence="2" id="KW-1185">Reference proteome</keyword>
<evidence type="ECO:0000313" key="2">
    <source>
        <dbReference type="Proteomes" id="UP000754883"/>
    </source>
</evidence>
<dbReference type="Proteomes" id="UP000754883">
    <property type="component" value="Unassembled WGS sequence"/>
</dbReference>
<accession>A0A9N9U1Y0</accession>
<sequence length="214" mass="23447">MSGGLDGHASARPLDPDIPHRDGLRWRILPYPPEPLVYPIESLLHLLEALLNLLRAPPQLLWPLAQADRSFLPHEERGQVPVRDLQHVGHGAAWAAHGVVEGPQHEGQGERAVDDALLPVQVDEVRVVGQRRELEQLHHGLGLISTPEDMHAGKRLSAGPDIRDVPLRLVAPDLLGPVIGEGQRAAHPQPRRPRLGQVKPARHMLALGAVRGQL</sequence>
<dbReference type="AlphaFoldDB" id="A0A9N9U1Y0"/>
<reference evidence="1 2" key="2">
    <citation type="submission" date="2021-10" db="EMBL/GenBank/DDBJ databases">
        <authorList>
            <person name="Piombo E."/>
        </authorList>
    </citation>
    <scope>NUCLEOTIDE SEQUENCE [LARGE SCALE GENOMIC DNA]</scope>
</reference>